<keyword evidence="2 7" id="KW-0812">Transmembrane</keyword>
<feature type="transmembrane region" description="Helical" evidence="7">
    <location>
        <begin position="551"/>
        <end position="575"/>
    </location>
</feature>
<evidence type="ECO:0000256" key="1">
    <source>
        <dbReference type="ARBA" id="ARBA00004141"/>
    </source>
</evidence>
<dbReference type="PANTHER" id="PTHR43038:SF3">
    <property type="entry name" value="ABC TRANSPORTER G FAMILY MEMBER 20 ISOFORM X1"/>
    <property type="match status" value="1"/>
</dbReference>
<dbReference type="GeneID" id="112687354"/>
<dbReference type="CDD" id="cd03230">
    <property type="entry name" value="ABC_DR_subfamily_A"/>
    <property type="match status" value="1"/>
</dbReference>
<dbReference type="SMART" id="SM00382">
    <property type="entry name" value="AAA"/>
    <property type="match status" value="1"/>
</dbReference>
<dbReference type="GO" id="GO:0140359">
    <property type="term" value="F:ABC-type transporter activity"/>
    <property type="evidence" value="ECO:0007669"/>
    <property type="project" value="InterPro"/>
</dbReference>
<feature type="domain" description="ABC transporter" evidence="8">
    <location>
        <begin position="10"/>
        <end position="231"/>
    </location>
</feature>
<name>A0A8B8FXT0_9HEMI</name>
<evidence type="ECO:0000256" key="4">
    <source>
        <dbReference type="ARBA" id="ARBA00022840"/>
    </source>
</evidence>
<dbReference type="InterPro" id="IPR027417">
    <property type="entry name" value="P-loop_NTPase"/>
</dbReference>
<keyword evidence="5 7" id="KW-1133">Transmembrane helix</keyword>
<dbReference type="AlphaFoldDB" id="A0A8B8FXT0"/>
<evidence type="ECO:0000256" key="2">
    <source>
        <dbReference type="ARBA" id="ARBA00022692"/>
    </source>
</evidence>
<keyword evidence="4" id="KW-0067">ATP-binding</keyword>
<dbReference type="InterPro" id="IPR013525">
    <property type="entry name" value="ABC2_TM"/>
</dbReference>
<keyword evidence="3" id="KW-0547">Nucleotide-binding</keyword>
<dbReference type="PROSITE" id="PS00211">
    <property type="entry name" value="ABC_TRANSPORTER_1"/>
    <property type="match status" value="1"/>
</dbReference>
<dbReference type="GO" id="GO:0016020">
    <property type="term" value="C:membrane"/>
    <property type="evidence" value="ECO:0007669"/>
    <property type="project" value="UniProtKB-SubCell"/>
</dbReference>
<evidence type="ECO:0000259" key="8">
    <source>
        <dbReference type="PROSITE" id="PS50893"/>
    </source>
</evidence>
<evidence type="ECO:0000256" key="7">
    <source>
        <dbReference type="SAM" id="Phobius"/>
    </source>
</evidence>
<organism evidence="9 10">
    <name type="scientific">Sipha flava</name>
    <name type="common">yellow sugarcane aphid</name>
    <dbReference type="NCBI Taxonomy" id="143950"/>
    <lineage>
        <taxon>Eukaryota</taxon>
        <taxon>Metazoa</taxon>
        <taxon>Ecdysozoa</taxon>
        <taxon>Arthropoda</taxon>
        <taxon>Hexapoda</taxon>
        <taxon>Insecta</taxon>
        <taxon>Pterygota</taxon>
        <taxon>Neoptera</taxon>
        <taxon>Paraneoptera</taxon>
        <taxon>Hemiptera</taxon>
        <taxon>Sternorrhyncha</taxon>
        <taxon>Aphidomorpha</taxon>
        <taxon>Aphidoidea</taxon>
        <taxon>Aphididae</taxon>
        <taxon>Sipha</taxon>
    </lineage>
</organism>
<evidence type="ECO:0000256" key="5">
    <source>
        <dbReference type="ARBA" id="ARBA00022989"/>
    </source>
</evidence>
<protein>
    <submittedName>
        <fullName evidence="10">ABC transporter G family member 23-like</fullName>
    </submittedName>
</protein>
<evidence type="ECO:0000313" key="9">
    <source>
        <dbReference type="Proteomes" id="UP000694846"/>
    </source>
</evidence>
<gene>
    <name evidence="10" type="primary">LOC112687354</name>
</gene>
<reference evidence="10" key="1">
    <citation type="submission" date="2025-08" db="UniProtKB">
        <authorList>
            <consortium name="RefSeq"/>
        </authorList>
    </citation>
    <scope>IDENTIFICATION</scope>
    <source>
        <tissue evidence="10">Whole body</tissue>
    </source>
</reference>
<dbReference type="OrthoDB" id="10255969at2759"/>
<comment type="subcellular location">
    <subcellularLocation>
        <location evidence="1">Membrane</location>
        <topology evidence="1">Multi-pass membrane protein</topology>
    </subcellularLocation>
</comment>
<dbReference type="InterPro" id="IPR003439">
    <property type="entry name" value="ABC_transporter-like_ATP-bd"/>
</dbReference>
<dbReference type="PROSITE" id="PS50893">
    <property type="entry name" value="ABC_TRANSPORTER_2"/>
    <property type="match status" value="1"/>
</dbReference>
<dbReference type="InterPro" id="IPR003593">
    <property type="entry name" value="AAA+_ATPase"/>
</dbReference>
<dbReference type="Pfam" id="PF12698">
    <property type="entry name" value="ABC2_membrane_3"/>
    <property type="match status" value="1"/>
</dbReference>
<keyword evidence="6 7" id="KW-0472">Membrane</keyword>
<evidence type="ECO:0000313" key="10">
    <source>
        <dbReference type="RefSeq" id="XP_025415784.1"/>
    </source>
</evidence>
<feature type="transmembrane region" description="Helical" evidence="7">
    <location>
        <begin position="641"/>
        <end position="662"/>
    </location>
</feature>
<dbReference type="RefSeq" id="XP_025415784.1">
    <property type="nucleotide sequence ID" value="XM_025559999.1"/>
</dbReference>
<evidence type="ECO:0000256" key="3">
    <source>
        <dbReference type="ARBA" id="ARBA00022741"/>
    </source>
</evidence>
<feature type="transmembrane region" description="Helical" evidence="7">
    <location>
        <begin position="511"/>
        <end position="539"/>
    </location>
</feature>
<dbReference type="Gene3D" id="3.40.50.300">
    <property type="entry name" value="P-loop containing nucleotide triphosphate hydrolases"/>
    <property type="match status" value="1"/>
</dbReference>
<feature type="transmembrane region" description="Helical" evidence="7">
    <location>
        <begin position="287"/>
        <end position="310"/>
    </location>
</feature>
<sequence>MINEDIQYEVQVTNAYKNYGKKNVFNGLNMNVTSGSIYGLLGPSGCGKSTLLQCILGTMSLDSGTIDLKINRLKEVGYMPQDLCLEEVLTINETFEYYGTLYNMNKKSIEIRKSELYTFLQLPNLDNYIKYLSGGQSRRVSMAISLLHDPTLIILDEPTVGIDPVLRNDIWTEFTKMVVQHKKTIIITTHYIEEANQANCIGLMRNGVIIDEGSPQDILSKSNTDSLESAFLELCCNQDKNENYTAKDVPAKKVSQTKKLTQLEKNFDFQRLKALFKKNFQVCSRDYVLVFTLIILPLLQAFNFCFGVGVDFKNMPITFKNDEVNYESCQNYSTKGCILDESSNETMSCVVLDYFASHNYKLIEVKDREAGEMTMNNPGNMAFIYFQKNYTKDLIKYIGREEDLAESSTYIHLTNENFLFKNQIRMDVFKSFNHLINTTLNKCNNNPRTINVPMEFHTILGNDVKTYGNGIIAIFIAMSEFYFPSMFGLSVMSAEKTDGVLSRSMFAGVKLVELLTSLFCMCTVIISMEIVVTCFVAYSVFFNPIIVSSGLFLYVFVLMISGWMGFFFGVLTAVLSTTKVGGMYAITGLSLSQFLLSGAVWPVEGQPEFLRLFSQFIPMRLLGNTMNNVALKGWSLSHPSIIMGISTTLVYTILLVLLLIILGKYKKQWWVIQK</sequence>
<keyword evidence="9" id="KW-1185">Reference proteome</keyword>
<dbReference type="Pfam" id="PF00005">
    <property type="entry name" value="ABC_tran"/>
    <property type="match status" value="1"/>
</dbReference>
<dbReference type="Proteomes" id="UP000694846">
    <property type="component" value="Unplaced"/>
</dbReference>
<dbReference type="InterPro" id="IPR017871">
    <property type="entry name" value="ABC_transporter-like_CS"/>
</dbReference>
<dbReference type="SUPFAM" id="SSF52540">
    <property type="entry name" value="P-loop containing nucleoside triphosphate hydrolases"/>
    <property type="match status" value="1"/>
</dbReference>
<dbReference type="GO" id="GO:0005524">
    <property type="term" value="F:ATP binding"/>
    <property type="evidence" value="ECO:0007669"/>
    <property type="project" value="UniProtKB-KW"/>
</dbReference>
<dbReference type="GO" id="GO:0016887">
    <property type="term" value="F:ATP hydrolysis activity"/>
    <property type="evidence" value="ECO:0007669"/>
    <property type="project" value="InterPro"/>
</dbReference>
<feature type="transmembrane region" description="Helical" evidence="7">
    <location>
        <begin position="582"/>
        <end position="603"/>
    </location>
</feature>
<accession>A0A8B8FXT0</accession>
<evidence type="ECO:0000256" key="6">
    <source>
        <dbReference type="ARBA" id="ARBA00023136"/>
    </source>
</evidence>
<proteinExistence type="predicted"/>
<dbReference type="PANTHER" id="PTHR43038">
    <property type="entry name" value="ATP-BINDING CASSETTE, SUB-FAMILY H, MEMBER 1"/>
    <property type="match status" value="1"/>
</dbReference>